<comment type="caution">
    <text evidence="1">The sequence shown here is derived from an EMBL/GenBank/DDBJ whole genome shotgun (WGS) entry which is preliminary data.</text>
</comment>
<dbReference type="EMBL" id="QTSX02006305">
    <property type="protein sequence ID" value="KAJ9055816.1"/>
    <property type="molecule type" value="Genomic_DNA"/>
</dbReference>
<gene>
    <name evidence="1" type="ORF">DSO57_1039282</name>
</gene>
<proteinExistence type="predicted"/>
<accession>A0ACC2S0B3</accession>
<reference evidence="1" key="1">
    <citation type="submission" date="2022-04" db="EMBL/GenBank/DDBJ databases">
        <title>Genome of the entomopathogenic fungus Entomophthora muscae.</title>
        <authorList>
            <person name="Elya C."/>
            <person name="Lovett B.R."/>
            <person name="Lee E."/>
            <person name="Macias A.M."/>
            <person name="Hajek A.E."/>
            <person name="De Bivort B.L."/>
            <person name="Kasson M.T."/>
            <person name="De Fine Licht H.H."/>
            <person name="Stajich J.E."/>
        </authorList>
    </citation>
    <scope>NUCLEOTIDE SEQUENCE</scope>
    <source>
        <strain evidence="1">Berkeley</strain>
    </source>
</reference>
<name>A0ACC2S0B3_9FUNG</name>
<organism evidence="1 2">
    <name type="scientific">Entomophthora muscae</name>
    <dbReference type="NCBI Taxonomy" id="34485"/>
    <lineage>
        <taxon>Eukaryota</taxon>
        <taxon>Fungi</taxon>
        <taxon>Fungi incertae sedis</taxon>
        <taxon>Zoopagomycota</taxon>
        <taxon>Entomophthoromycotina</taxon>
        <taxon>Entomophthoromycetes</taxon>
        <taxon>Entomophthorales</taxon>
        <taxon>Entomophthoraceae</taxon>
        <taxon>Entomophthora</taxon>
    </lineage>
</organism>
<protein>
    <submittedName>
        <fullName evidence="1">Uncharacterized protein</fullName>
    </submittedName>
</protein>
<keyword evidence="2" id="KW-1185">Reference proteome</keyword>
<dbReference type="Proteomes" id="UP001165960">
    <property type="component" value="Unassembled WGS sequence"/>
</dbReference>
<evidence type="ECO:0000313" key="1">
    <source>
        <dbReference type="EMBL" id="KAJ9055816.1"/>
    </source>
</evidence>
<sequence>MSKDDSVKAPEDHGTASTFATYLNVVCIIAGSGTLSLPQAVALGGWTSLSFFIFTALATTYTSHLLISCLYCKQGQRLEQFADIGEASFGKVGRYLAKLFHYSVSLSSPTVYIYLTGENVFASFKILYGREILTRELWSIIGAVIILVPFALAKTLREVALLGIFGTFSTAVVVGVVAIYGGLDVPAVVGITQPIVFDTLGSSLAIIAFAYGGTVCFPHVEASMRNPKAWTSVVGYGVATSTVFYFIVSITGYIYFGNTVEGNILKSLPQGVVAVVVYLLITLHVLVAAPIFLASFALEQENILNITVQHMGPQREFLIRVLFRASIVVLLTLAAVFVPNLTSLTGLAGAIANCMTIFIIPIICHFKLYGWRNRHFWEVPFAIAILIVGVFGLLFGTIDTIKNWGK</sequence>
<evidence type="ECO:0000313" key="2">
    <source>
        <dbReference type="Proteomes" id="UP001165960"/>
    </source>
</evidence>